<dbReference type="Gene3D" id="1.10.150.240">
    <property type="entry name" value="Putative phosphatase, domain 2"/>
    <property type="match status" value="1"/>
</dbReference>
<dbReference type="InterPro" id="IPR023214">
    <property type="entry name" value="HAD_sf"/>
</dbReference>
<evidence type="ECO:0000256" key="1">
    <source>
        <dbReference type="ARBA" id="ARBA00000830"/>
    </source>
</evidence>
<name>A0A557QN77_9RHOO</name>
<dbReference type="AlphaFoldDB" id="A0A557QN77"/>
<dbReference type="Pfam" id="PF13419">
    <property type="entry name" value="HAD_2"/>
    <property type="match status" value="1"/>
</dbReference>
<evidence type="ECO:0000256" key="2">
    <source>
        <dbReference type="ARBA" id="ARBA00004818"/>
    </source>
</evidence>
<dbReference type="InterPro" id="IPR041492">
    <property type="entry name" value="HAD_2"/>
</dbReference>
<dbReference type="OrthoDB" id="9793014at2"/>
<keyword evidence="6" id="KW-1185">Reference proteome</keyword>
<dbReference type="EMBL" id="VMNK01000013">
    <property type="protein sequence ID" value="TVO54367.1"/>
    <property type="molecule type" value="Genomic_DNA"/>
</dbReference>
<dbReference type="GO" id="GO:0006281">
    <property type="term" value="P:DNA repair"/>
    <property type="evidence" value="ECO:0007669"/>
    <property type="project" value="TreeGrafter"/>
</dbReference>
<evidence type="ECO:0000313" key="6">
    <source>
        <dbReference type="Proteomes" id="UP000319502"/>
    </source>
</evidence>
<dbReference type="SFLD" id="SFLDG01129">
    <property type="entry name" value="C1.5:_HAD__Beta-PGM__Phosphata"/>
    <property type="match status" value="1"/>
</dbReference>
<dbReference type="EC" id="3.1.3.18" evidence="4"/>
<evidence type="ECO:0000256" key="3">
    <source>
        <dbReference type="ARBA" id="ARBA00006171"/>
    </source>
</evidence>
<dbReference type="GO" id="GO:0008967">
    <property type="term" value="F:phosphoglycolate phosphatase activity"/>
    <property type="evidence" value="ECO:0007669"/>
    <property type="project" value="UniProtKB-EC"/>
</dbReference>
<dbReference type="Gene3D" id="3.40.50.1000">
    <property type="entry name" value="HAD superfamily/HAD-like"/>
    <property type="match status" value="1"/>
</dbReference>
<dbReference type="SFLD" id="SFLDS00003">
    <property type="entry name" value="Haloacid_Dehalogenase"/>
    <property type="match status" value="1"/>
</dbReference>
<dbReference type="Proteomes" id="UP000319502">
    <property type="component" value="Unassembled WGS sequence"/>
</dbReference>
<evidence type="ECO:0000313" key="5">
    <source>
        <dbReference type="EMBL" id="TVO54367.1"/>
    </source>
</evidence>
<comment type="caution">
    <text evidence="5">The sequence shown here is derived from an EMBL/GenBank/DDBJ whole genome shotgun (WGS) entry which is preliminary data.</text>
</comment>
<comment type="pathway">
    <text evidence="2">Organic acid metabolism; glycolate biosynthesis; glycolate from 2-phosphoglycolate: step 1/1.</text>
</comment>
<dbReference type="InterPro" id="IPR050155">
    <property type="entry name" value="HAD-like_hydrolase_sf"/>
</dbReference>
<proteinExistence type="inferred from homology"/>
<keyword evidence="5" id="KW-0378">Hydrolase</keyword>
<accession>A0A557QN77</accession>
<organism evidence="5 6">
    <name type="scientific">Denitromonas halophila</name>
    <dbReference type="NCBI Taxonomy" id="1629404"/>
    <lineage>
        <taxon>Bacteria</taxon>
        <taxon>Pseudomonadati</taxon>
        <taxon>Pseudomonadota</taxon>
        <taxon>Betaproteobacteria</taxon>
        <taxon>Rhodocyclales</taxon>
        <taxon>Zoogloeaceae</taxon>
        <taxon>Denitromonas</taxon>
    </lineage>
</organism>
<reference evidence="5 6" key="1">
    <citation type="submission" date="2019-07" db="EMBL/GenBank/DDBJ databases">
        <title>The pathways for chlorine oxyanion respiration interact through the shared metabolite chlorate.</title>
        <authorList>
            <person name="Barnum T.P."/>
            <person name="Cheng Y."/>
            <person name="Hill K.A."/>
            <person name="Lucas L.N."/>
            <person name="Carlson H.K."/>
            <person name="Coates J.D."/>
        </authorList>
    </citation>
    <scope>NUCLEOTIDE SEQUENCE [LARGE SCALE GENOMIC DNA]</scope>
    <source>
        <strain evidence="5 6">SFB-3</strain>
    </source>
</reference>
<comment type="similarity">
    <text evidence="3">Belongs to the HAD-like hydrolase superfamily. CbbY/CbbZ/Gph/YieH family.</text>
</comment>
<dbReference type="PANTHER" id="PTHR43434">
    <property type="entry name" value="PHOSPHOGLYCOLATE PHOSPHATASE"/>
    <property type="match status" value="1"/>
</dbReference>
<dbReference type="InterPro" id="IPR023198">
    <property type="entry name" value="PGP-like_dom2"/>
</dbReference>
<sequence length="217" mass="23967">MGARAVLIDALVRARLVFWDFDGVIKESVAVKTEAFVQLFSPFGAEVVARVRAHHLANGGMSRFEKIPRYLEWAGQSVTDASVDDYCQRFSQAVLGCVVAAPWVPGVESYLRTNRHGQEFVLVTATPQGEIEAILQAMDLHRCFSAVFGAPTRKGEAIRQVLTHRGVRASEALMVGDATADLEAARQNEVPFLLRRHVDNQQVFRDYGGAFVEDFSG</sequence>
<protein>
    <recommendedName>
        <fullName evidence="4">phosphoglycolate phosphatase</fullName>
        <ecNumber evidence="4">3.1.3.18</ecNumber>
    </recommendedName>
</protein>
<gene>
    <name evidence="5" type="ORF">FHP91_13425</name>
</gene>
<dbReference type="PANTHER" id="PTHR43434:SF1">
    <property type="entry name" value="PHOSPHOGLYCOLATE PHOSPHATASE"/>
    <property type="match status" value="1"/>
</dbReference>
<dbReference type="InterPro" id="IPR036412">
    <property type="entry name" value="HAD-like_sf"/>
</dbReference>
<dbReference type="GO" id="GO:0005829">
    <property type="term" value="C:cytosol"/>
    <property type="evidence" value="ECO:0007669"/>
    <property type="project" value="TreeGrafter"/>
</dbReference>
<dbReference type="SUPFAM" id="SSF56784">
    <property type="entry name" value="HAD-like"/>
    <property type="match status" value="1"/>
</dbReference>
<evidence type="ECO:0000256" key="4">
    <source>
        <dbReference type="ARBA" id="ARBA00013078"/>
    </source>
</evidence>
<comment type="catalytic activity">
    <reaction evidence="1">
        <text>2-phosphoglycolate + H2O = glycolate + phosphate</text>
        <dbReference type="Rhea" id="RHEA:14369"/>
        <dbReference type="ChEBI" id="CHEBI:15377"/>
        <dbReference type="ChEBI" id="CHEBI:29805"/>
        <dbReference type="ChEBI" id="CHEBI:43474"/>
        <dbReference type="ChEBI" id="CHEBI:58033"/>
        <dbReference type="EC" id="3.1.3.18"/>
    </reaction>
</comment>